<organism evidence="6 7">
    <name type="scientific">Penicillium concentricum</name>
    <dbReference type="NCBI Taxonomy" id="293559"/>
    <lineage>
        <taxon>Eukaryota</taxon>
        <taxon>Fungi</taxon>
        <taxon>Dikarya</taxon>
        <taxon>Ascomycota</taxon>
        <taxon>Pezizomycotina</taxon>
        <taxon>Eurotiomycetes</taxon>
        <taxon>Eurotiomycetidae</taxon>
        <taxon>Eurotiales</taxon>
        <taxon>Aspergillaceae</taxon>
        <taxon>Penicillium</taxon>
    </lineage>
</organism>
<dbReference type="Pfam" id="PF12796">
    <property type="entry name" value="Ank_2"/>
    <property type="match status" value="4"/>
</dbReference>
<dbReference type="RefSeq" id="XP_056581618.1">
    <property type="nucleotide sequence ID" value="XM_056725368.1"/>
</dbReference>
<evidence type="ECO:0000259" key="5">
    <source>
        <dbReference type="Pfam" id="PF24883"/>
    </source>
</evidence>
<keyword evidence="2 3" id="KW-0040">ANK repeat</keyword>
<dbReference type="InterPro" id="IPR036770">
    <property type="entry name" value="Ankyrin_rpt-contain_sf"/>
</dbReference>
<feature type="compositionally biased region" description="Basic residues" evidence="4">
    <location>
        <begin position="1"/>
        <end position="14"/>
    </location>
</feature>
<dbReference type="Gene3D" id="3.40.50.300">
    <property type="entry name" value="P-loop containing nucleotide triphosphate hydrolases"/>
    <property type="match status" value="1"/>
</dbReference>
<dbReference type="EMBL" id="JAPZBT010000002">
    <property type="protein sequence ID" value="KAJ5375632.1"/>
    <property type="molecule type" value="Genomic_DNA"/>
</dbReference>
<evidence type="ECO:0000256" key="1">
    <source>
        <dbReference type="ARBA" id="ARBA00022737"/>
    </source>
</evidence>
<feature type="compositionally biased region" description="Basic and acidic residues" evidence="4">
    <location>
        <begin position="79"/>
        <end position="89"/>
    </location>
</feature>
<dbReference type="AlphaFoldDB" id="A0A9W9SCJ1"/>
<dbReference type="PROSITE" id="PS50088">
    <property type="entry name" value="ANK_REPEAT"/>
    <property type="match status" value="3"/>
</dbReference>
<reference evidence="6" key="2">
    <citation type="journal article" date="2023" name="IMA Fungus">
        <title>Comparative genomic study of the Penicillium genus elucidates a diverse pangenome and 15 lateral gene transfer events.</title>
        <authorList>
            <person name="Petersen C."/>
            <person name="Sorensen T."/>
            <person name="Nielsen M.R."/>
            <person name="Sondergaard T.E."/>
            <person name="Sorensen J.L."/>
            <person name="Fitzpatrick D.A."/>
            <person name="Frisvad J.C."/>
            <person name="Nielsen K.L."/>
        </authorList>
    </citation>
    <scope>NUCLEOTIDE SEQUENCE</scope>
    <source>
        <strain evidence="6">IBT 3081</strain>
    </source>
</reference>
<name>A0A9W9SCJ1_9EURO</name>
<dbReference type="GeneID" id="81464551"/>
<dbReference type="PROSITE" id="PS50297">
    <property type="entry name" value="ANK_REP_REGION"/>
    <property type="match status" value="3"/>
</dbReference>
<dbReference type="PANTHER" id="PTHR24189">
    <property type="entry name" value="MYOTROPHIN"/>
    <property type="match status" value="1"/>
</dbReference>
<dbReference type="SUPFAM" id="SSF48403">
    <property type="entry name" value="Ankyrin repeat"/>
    <property type="match status" value="3"/>
</dbReference>
<dbReference type="InterPro" id="IPR056884">
    <property type="entry name" value="NPHP3-like_N"/>
</dbReference>
<dbReference type="Pfam" id="PF24883">
    <property type="entry name" value="NPHP3_N"/>
    <property type="match status" value="1"/>
</dbReference>
<dbReference type="InterPro" id="IPR027417">
    <property type="entry name" value="P-loop_NTPase"/>
</dbReference>
<evidence type="ECO:0000313" key="6">
    <source>
        <dbReference type="EMBL" id="KAJ5375632.1"/>
    </source>
</evidence>
<dbReference type="InterPro" id="IPR050745">
    <property type="entry name" value="Multifunctional_regulatory"/>
</dbReference>
<evidence type="ECO:0000256" key="4">
    <source>
        <dbReference type="SAM" id="MobiDB-lite"/>
    </source>
</evidence>
<dbReference type="Gene3D" id="1.25.40.20">
    <property type="entry name" value="Ankyrin repeat-containing domain"/>
    <property type="match status" value="3"/>
</dbReference>
<evidence type="ECO:0000256" key="2">
    <source>
        <dbReference type="ARBA" id="ARBA00023043"/>
    </source>
</evidence>
<reference evidence="6" key="1">
    <citation type="submission" date="2022-12" db="EMBL/GenBank/DDBJ databases">
        <authorList>
            <person name="Petersen C."/>
        </authorList>
    </citation>
    <scope>NUCLEOTIDE SEQUENCE</scope>
    <source>
        <strain evidence="6">IBT 3081</strain>
    </source>
</reference>
<sequence>MSDHRSRRSKIRCLFRRDGKDKGGAKQPDILAIHGSRAGRSSVDNQLSTAPEGNNETVSASPAQPIPEPVSQVQVSQEPPDKQAHEQSSQRKPYAENYDMWKEALNSLGEEERYNVNTLLKDWDHDSPKRKHLVEEIQKRMDEALNSKHHDRTTSIGKLLSVLNNFLSAGDVAVSFDPTHAALPWAAVRCVIVMVTAHNELKGVILTAMAEVTSLLVRCDMYQLLYMAPDPALRLLDDFLTRLRACIVQTYAAVQSFFAFVNDQQRSLKIVDVFKLEDARAHMDKLSGTQKQLLQAADDCEKSSNRSNRSDLKELLDLSSEIPIIRQQVDLVLERIDAREERELLEWISPIPYGTHHRVRVESRTPDTCEWLLQNKEFCEWMDYGSSAILWLRGSMGAGKTYLTSKVIDHVQGLLESSSDHAGFAFFYCNRNEENRRDPLCILQSYVRQLSTAVGNTQHIRKRLKSVTDRTRRQGSHLGFEDCKIQLADSVNEYSETVIVLDALDECNQDSRWQLIHVIKDLVSNSDRPLKVFISSRPYDDDIKTQISGRNIEIEAIDNQGDIEKFVNAEMEKPRRWGPIPADLRSKIVQVLCEDSQGMFQWAYLQIKQVLALSTRADIEIKLGKLPKTLEEAYREIYGEIAKSPRRKALVDSACKWVMSAFTPLSSDQLLSAIHIDVDGHPVSSDDQLNDLDNRRRRSPESSFFGMASKQDISPEDVTIFVMCRFSLYILLQDWWDNAEIMVSQTNDCGDTTLQLAAQAGCKPICEALMKRVTATHSVLPGDFYGRALAAAAGRGYQEIVKILVQNGADVNIPLPSGCYGSALAAAAAYGKNMEIFKILIEKGADVSLPLSSGDYGSALAAAGYGGNMEIVMIIINNGADVNLLLSSGRYGSALAAAASSGNSEIIKTLIENGADVNLLLSSGDYGSALAAAAFNRNLEIVKILIENRADVNLLLSSGKYGSALAAAAASDASFSFTKDPETVNILIANGADVNLKLLVGEYGSALAAAAANFAVFAGHTKVLEVLIANGADVNLKLLVGNYGSALAAAAFHAAFAGHIESFTGQTKFVEFLIENGADVNLLLSSGMYGSALATVAFVGVLRGETKTLKILIENGADVNLLLSSGDFGSALAAAAAASAMSTKDSEIIKILIENGADVNLKLLVGAYGGSALAAAASIATPFTRGTETIKILIENGADVNLTLSSGDKGSALVAAIDEGFPEIVKFLIENGADVNLTLPDGNYRSALAAANSRGYEDIENILVDNGATTNLVLFN</sequence>
<gene>
    <name evidence="6" type="ORF">N7517_007638</name>
</gene>
<keyword evidence="7" id="KW-1185">Reference proteome</keyword>
<dbReference type="InterPro" id="IPR002110">
    <property type="entry name" value="Ankyrin_rpt"/>
</dbReference>
<accession>A0A9W9SCJ1</accession>
<feature type="domain" description="Nephrocystin 3-like N-terminal" evidence="5">
    <location>
        <begin position="367"/>
        <end position="537"/>
    </location>
</feature>
<feature type="repeat" description="ANK" evidence="3">
    <location>
        <begin position="890"/>
        <end position="922"/>
    </location>
</feature>
<evidence type="ECO:0000313" key="7">
    <source>
        <dbReference type="Proteomes" id="UP001147752"/>
    </source>
</evidence>
<dbReference type="PRINTS" id="PR01415">
    <property type="entry name" value="ANKYRIN"/>
</dbReference>
<dbReference type="PANTHER" id="PTHR24189:SF50">
    <property type="entry name" value="ANKYRIN REPEAT AND SOCS BOX PROTEIN 2"/>
    <property type="match status" value="1"/>
</dbReference>
<feature type="compositionally biased region" description="Polar residues" evidence="4">
    <location>
        <begin position="42"/>
        <end position="62"/>
    </location>
</feature>
<dbReference type="SUPFAM" id="SSF52540">
    <property type="entry name" value="P-loop containing nucleoside triphosphate hydrolases"/>
    <property type="match status" value="1"/>
</dbReference>
<feature type="repeat" description="ANK" evidence="3">
    <location>
        <begin position="788"/>
        <end position="813"/>
    </location>
</feature>
<dbReference type="Proteomes" id="UP001147752">
    <property type="component" value="Unassembled WGS sequence"/>
</dbReference>
<proteinExistence type="predicted"/>
<keyword evidence="1" id="KW-0677">Repeat</keyword>
<dbReference type="OrthoDB" id="7464126at2759"/>
<feature type="repeat" description="ANK" evidence="3">
    <location>
        <begin position="1208"/>
        <end position="1240"/>
    </location>
</feature>
<comment type="caution">
    <text evidence="6">The sequence shown here is derived from an EMBL/GenBank/DDBJ whole genome shotgun (WGS) entry which is preliminary data.</text>
</comment>
<feature type="region of interest" description="Disordered" evidence="4">
    <location>
        <begin position="1"/>
        <end position="97"/>
    </location>
</feature>
<evidence type="ECO:0000256" key="3">
    <source>
        <dbReference type="PROSITE-ProRule" id="PRU00023"/>
    </source>
</evidence>
<dbReference type="SMART" id="SM00248">
    <property type="entry name" value="ANK"/>
    <property type="match status" value="14"/>
</dbReference>
<feature type="compositionally biased region" description="Basic and acidic residues" evidence="4">
    <location>
        <begin position="15"/>
        <end position="24"/>
    </location>
</feature>
<protein>
    <recommendedName>
        <fullName evidence="5">Nephrocystin 3-like N-terminal domain-containing protein</fullName>
    </recommendedName>
</protein>